<comment type="caution">
    <text evidence="2">The sequence shown here is derived from an EMBL/GenBank/DDBJ whole genome shotgun (WGS) entry which is preliminary data.</text>
</comment>
<keyword evidence="3" id="KW-1185">Reference proteome</keyword>
<proteinExistence type="predicted"/>
<evidence type="ECO:0000313" key="3">
    <source>
        <dbReference type="Proteomes" id="UP001370758"/>
    </source>
</evidence>
<dbReference type="AlphaFoldDB" id="A0AAV9VPF4"/>
<dbReference type="EMBL" id="JAVHJL010000013">
    <property type="protein sequence ID" value="KAK6495136.1"/>
    <property type="molecule type" value="Genomic_DNA"/>
</dbReference>
<evidence type="ECO:0000313" key="2">
    <source>
        <dbReference type="EMBL" id="KAK6495136.1"/>
    </source>
</evidence>
<reference evidence="2 3" key="1">
    <citation type="submission" date="2023-08" db="EMBL/GenBank/DDBJ databases">
        <authorList>
            <person name="Palmer J.M."/>
        </authorList>
    </citation>
    <scope>NUCLEOTIDE SEQUENCE [LARGE SCALE GENOMIC DNA]</scope>
    <source>
        <strain evidence="2 3">TWF481</strain>
    </source>
</reference>
<gene>
    <name evidence="2" type="ORF">TWF481_003164</name>
</gene>
<sequence>MPKRHPTTPTWHHLLPLLLTLPTPTKSYYVMTSRVNRPVWFKSWNLIMDARSLTHHLPNTCYATNRKFGDGDIEAFTVRNNEAEPPVFGIALYQSPDCGAGLGKPGYHFNKLPFMVIKFDAFDPYGINLVNLKELGVRWLAGSWISIDPMKEHEEGGLLAGIPNDGEDGVVIWEADPEYRRTPIRRVWIPNVVHKIAEGRPFFELLPPSPDRKPYVYLRDLIERFLIPNSDEIPDVVTPYFDKILSNFWGKARKPLLKGPLRNPDDPKSDFTYEGHYKEKYVPTYDPAAIEFPIIDPEVKPGVVYYDDLPGQDRMVLGQSEAIYNLQRMKHDSDMLYKEAIAEGAAERASDSLVEDNGLNDDFQKFLSEESQGEEPRDSK</sequence>
<keyword evidence="1" id="KW-0732">Signal</keyword>
<evidence type="ECO:0000256" key="1">
    <source>
        <dbReference type="SAM" id="SignalP"/>
    </source>
</evidence>
<name>A0AAV9VPF4_9PEZI</name>
<dbReference type="Proteomes" id="UP001370758">
    <property type="component" value="Unassembled WGS sequence"/>
</dbReference>
<feature type="chain" id="PRO_5043821741" evidence="1">
    <location>
        <begin position="28"/>
        <end position="380"/>
    </location>
</feature>
<protein>
    <submittedName>
        <fullName evidence="2">Uncharacterized protein</fullName>
    </submittedName>
</protein>
<accession>A0AAV9VPF4</accession>
<organism evidence="2 3">
    <name type="scientific">Arthrobotrys musiformis</name>
    <dbReference type="NCBI Taxonomy" id="47236"/>
    <lineage>
        <taxon>Eukaryota</taxon>
        <taxon>Fungi</taxon>
        <taxon>Dikarya</taxon>
        <taxon>Ascomycota</taxon>
        <taxon>Pezizomycotina</taxon>
        <taxon>Orbiliomycetes</taxon>
        <taxon>Orbiliales</taxon>
        <taxon>Orbiliaceae</taxon>
        <taxon>Arthrobotrys</taxon>
    </lineage>
</organism>
<feature type="signal peptide" evidence="1">
    <location>
        <begin position="1"/>
        <end position="27"/>
    </location>
</feature>